<gene>
    <name evidence="1" type="ORF">CLAFUR5_13040</name>
</gene>
<keyword evidence="2" id="KW-1185">Reference proteome</keyword>
<evidence type="ECO:0000313" key="1">
    <source>
        <dbReference type="EMBL" id="UJO23329.1"/>
    </source>
</evidence>
<protein>
    <submittedName>
        <fullName evidence="1">Uncharacterized protein</fullName>
    </submittedName>
</protein>
<organism evidence="1 2">
    <name type="scientific">Passalora fulva</name>
    <name type="common">Tomato leaf mold</name>
    <name type="synonym">Cladosporium fulvum</name>
    <dbReference type="NCBI Taxonomy" id="5499"/>
    <lineage>
        <taxon>Eukaryota</taxon>
        <taxon>Fungi</taxon>
        <taxon>Dikarya</taxon>
        <taxon>Ascomycota</taxon>
        <taxon>Pezizomycotina</taxon>
        <taxon>Dothideomycetes</taxon>
        <taxon>Dothideomycetidae</taxon>
        <taxon>Mycosphaerellales</taxon>
        <taxon>Mycosphaerellaceae</taxon>
        <taxon>Fulvia</taxon>
    </lineage>
</organism>
<name>A0A9Q8PJ39_PASFU</name>
<sequence length="372" mass="44051">MKPKEYERAKKKSSHYGFQFDINVDTYLPPDIIVDDEGLRWLTGPLQYPRRGKRYYQSQCLFRLLKTQDTIHELQERLESRDKSKDAGIKKVHDRILKSIRSHEIAVAREAAEPWWRDPTRTLDEKISFILVEPWRRASKTIMCSRHPATYSVEALLVSTPGRILKEADCTWATSSEKQRPLRRRRQNYRLRLRRKSARQTLRVRTEAEAKKAQQKARHNAQQKALLADAMRMPDWDPTGTWSIRCEKLSTYMYGRGAPQKLTMQIWRDDFRFDKMCEDDEDGVPEEEEMDDADDEIDEEAYDPWDDEEIENFPWGQQSHSKKPAEKNAHLPRFCAKFHFAVVEGVMRIVPPESTRQQFPKTFLIKNNRCFE</sequence>
<dbReference type="OrthoDB" id="3650363at2759"/>
<dbReference type="RefSeq" id="XP_047767695.1">
    <property type="nucleotide sequence ID" value="XM_047912188.1"/>
</dbReference>
<reference evidence="1" key="1">
    <citation type="submission" date="2021-12" db="EMBL/GenBank/DDBJ databases">
        <authorList>
            <person name="Zaccaron A."/>
            <person name="Stergiopoulos I."/>
        </authorList>
    </citation>
    <scope>NUCLEOTIDE SEQUENCE</scope>
    <source>
        <strain evidence="1">Race5_Kim</strain>
    </source>
</reference>
<reference evidence="1" key="2">
    <citation type="journal article" date="2022" name="Microb. Genom.">
        <title>A chromosome-scale genome assembly of the tomato pathogen Cladosporium fulvum reveals a compartmentalized genome architecture and the presence of a dispensable chromosome.</title>
        <authorList>
            <person name="Zaccaron A.Z."/>
            <person name="Chen L.H."/>
            <person name="Samaras A."/>
            <person name="Stergiopoulos I."/>
        </authorList>
    </citation>
    <scope>NUCLEOTIDE SEQUENCE</scope>
    <source>
        <strain evidence="1">Race5_Kim</strain>
    </source>
</reference>
<dbReference type="Proteomes" id="UP000756132">
    <property type="component" value="Chromosome 11"/>
</dbReference>
<evidence type="ECO:0000313" key="2">
    <source>
        <dbReference type="Proteomes" id="UP000756132"/>
    </source>
</evidence>
<accession>A0A9Q8PJ39</accession>
<dbReference type="KEGG" id="ffu:CLAFUR5_13040"/>
<proteinExistence type="predicted"/>
<dbReference type="AlphaFoldDB" id="A0A9Q8PJ39"/>
<dbReference type="GeneID" id="71992918"/>
<dbReference type="EMBL" id="CP090173">
    <property type="protein sequence ID" value="UJO23329.1"/>
    <property type="molecule type" value="Genomic_DNA"/>
</dbReference>